<dbReference type="OrthoDB" id="9787814at2"/>
<dbReference type="RefSeq" id="WP_047192812.1">
    <property type="nucleotide sequence ID" value="NZ_LCYG01000137.1"/>
</dbReference>
<dbReference type="Proteomes" id="UP000035489">
    <property type="component" value="Unassembled WGS sequence"/>
</dbReference>
<organism evidence="1 2">
    <name type="scientific">Microvirga vignae</name>
    <dbReference type="NCBI Taxonomy" id="1225564"/>
    <lineage>
        <taxon>Bacteria</taxon>
        <taxon>Pseudomonadati</taxon>
        <taxon>Pseudomonadota</taxon>
        <taxon>Alphaproteobacteria</taxon>
        <taxon>Hyphomicrobiales</taxon>
        <taxon>Methylobacteriaceae</taxon>
        <taxon>Microvirga</taxon>
    </lineage>
</organism>
<evidence type="ECO:0000313" key="1">
    <source>
        <dbReference type="EMBL" id="KLK89579.1"/>
    </source>
</evidence>
<dbReference type="PATRIC" id="fig|1225564.3.peg.909"/>
<name>A0A0H1R3F8_9HYPH</name>
<proteinExistence type="predicted"/>
<gene>
    <name evidence="1" type="ORF">AA309_30625</name>
</gene>
<sequence>MRTCNLFRRTYAAGLYCAVPENVPVPAFVPEDRWKYGQSLDIGALSGFDADTAHVSTATNGSYLFHSVC</sequence>
<keyword evidence="2" id="KW-1185">Reference proteome</keyword>
<reference evidence="1 2" key="1">
    <citation type="submission" date="2015-05" db="EMBL/GenBank/DDBJ databases">
        <title>Draft genome sequence of Microvirga vignae strain BR3299, a novel nitrogen fixing bacteria isolated from Brazil semi-aired region.</title>
        <authorList>
            <person name="Zilli J.E."/>
            <person name="Passos S.R."/>
            <person name="Leite J."/>
            <person name="Baldani J.I."/>
            <person name="Xavier G.R."/>
            <person name="Rumjaneck N.G."/>
            <person name="Simoes-Araujo J.L."/>
        </authorList>
    </citation>
    <scope>NUCLEOTIDE SEQUENCE [LARGE SCALE GENOMIC DNA]</scope>
    <source>
        <strain evidence="1 2">BR3299</strain>
    </source>
</reference>
<evidence type="ECO:0000313" key="2">
    <source>
        <dbReference type="Proteomes" id="UP000035489"/>
    </source>
</evidence>
<dbReference type="EMBL" id="LCYG01000137">
    <property type="protein sequence ID" value="KLK89579.1"/>
    <property type="molecule type" value="Genomic_DNA"/>
</dbReference>
<dbReference type="STRING" id="1225564.AA309_30625"/>
<accession>A0A0H1R3F8</accession>
<comment type="caution">
    <text evidence="1">The sequence shown here is derived from an EMBL/GenBank/DDBJ whole genome shotgun (WGS) entry which is preliminary data.</text>
</comment>
<dbReference type="AlphaFoldDB" id="A0A0H1R3F8"/>
<protein>
    <submittedName>
        <fullName evidence="1">Uncharacterized protein</fullName>
    </submittedName>
</protein>